<dbReference type="PANTHER" id="PTHR22916">
    <property type="entry name" value="GLYCOSYLTRANSFERASE"/>
    <property type="match status" value="1"/>
</dbReference>
<protein>
    <submittedName>
        <fullName evidence="2">Glycosyltransferase family 2 protein</fullName>
    </submittedName>
</protein>
<name>A0A549TID5_9HYPH</name>
<dbReference type="Gene3D" id="3.90.550.10">
    <property type="entry name" value="Spore Coat Polysaccharide Biosynthesis Protein SpsA, Chain A"/>
    <property type="match status" value="1"/>
</dbReference>
<dbReference type="CDD" id="cd00761">
    <property type="entry name" value="Glyco_tranf_GTA_type"/>
    <property type="match status" value="1"/>
</dbReference>
<gene>
    <name evidence="2" type="ORF">FNA46_00925</name>
</gene>
<dbReference type="RefSeq" id="WP_142880455.1">
    <property type="nucleotide sequence ID" value="NZ_VJMG01000003.1"/>
</dbReference>
<evidence type="ECO:0000313" key="2">
    <source>
        <dbReference type="EMBL" id="TRL43008.1"/>
    </source>
</evidence>
<dbReference type="GO" id="GO:0016758">
    <property type="term" value="F:hexosyltransferase activity"/>
    <property type="evidence" value="ECO:0007669"/>
    <property type="project" value="UniProtKB-ARBA"/>
</dbReference>
<dbReference type="AlphaFoldDB" id="A0A549TID5"/>
<sequence>MLNQMPVLSICVPTYNRRPMLERNVRFHLDAFRRLGIPFEMVIVDDRSTDGTHEYLESLAGVPEISHHRRVKNSGFLSNYAFAMQRARGKYALFLGDDDLLIPEKVLEYLRMLEADPALGMIQAPWMLVNELAGGADMQPFYHIPGPSRFRQGEYQQMLDFILTNHVFPEFLIIRREILDQTISSLGPFIFWAFLFTTRALGKGDVLFLPAPFARVTGVPADGDVQQGKKECMFQWDTYLGGLEYLASHAQISSRLSNAERMNFHERFVQFMLVRKSVALRLLMAFRYWPEAYILYHRMAAYHAAPATKEAFDQICTLAAIVTSLTEASGYSGGPVVVDPLITDEALQLLPDHLKGSVVRQPPFGHAGPRSWLVMHPDFAAQVPPGDGVFQLRHYMAQFA</sequence>
<dbReference type="InterPro" id="IPR029044">
    <property type="entry name" value="Nucleotide-diphossugar_trans"/>
</dbReference>
<feature type="domain" description="Glycosyltransferase 2-like" evidence="1">
    <location>
        <begin position="9"/>
        <end position="180"/>
    </location>
</feature>
<dbReference type="SUPFAM" id="SSF53448">
    <property type="entry name" value="Nucleotide-diphospho-sugar transferases"/>
    <property type="match status" value="1"/>
</dbReference>
<dbReference type="PANTHER" id="PTHR22916:SF3">
    <property type="entry name" value="UDP-GLCNAC:BETAGAL BETA-1,3-N-ACETYLGLUCOSAMINYLTRANSFERASE-LIKE PROTEIN 1"/>
    <property type="match status" value="1"/>
</dbReference>
<evidence type="ECO:0000259" key="1">
    <source>
        <dbReference type="Pfam" id="PF00535"/>
    </source>
</evidence>
<accession>A0A549TID5</accession>
<evidence type="ECO:0000313" key="3">
    <source>
        <dbReference type="Proteomes" id="UP000316801"/>
    </source>
</evidence>
<dbReference type="InterPro" id="IPR001173">
    <property type="entry name" value="Glyco_trans_2-like"/>
</dbReference>
<dbReference type="Proteomes" id="UP000316801">
    <property type="component" value="Unassembled WGS sequence"/>
</dbReference>
<dbReference type="EMBL" id="VJMG01000003">
    <property type="protein sequence ID" value="TRL43008.1"/>
    <property type="molecule type" value="Genomic_DNA"/>
</dbReference>
<comment type="caution">
    <text evidence="2">The sequence shown here is derived from an EMBL/GenBank/DDBJ whole genome shotgun (WGS) entry which is preliminary data.</text>
</comment>
<organism evidence="2 3">
    <name type="scientific">Rhizobium straminoryzae</name>
    <dbReference type="NCBI Taxonomy" id="1387186"/>
    <lineage>
        <taxon>Bacteria</taxon>
        <taxon>Pseudomonadati</taxon>
        <taxon>Pseudomonadota</taxon>
        <taxon>Alphaproteobacteria</taxon>
        <taxon>Hyphomicrobiales</taxon>
        <taxon>Rhizobiaceae</taxon>
        <taxon>Rhizobium/Agrobacterium group</taxon>
        <taxon>Rhizobium</taxon>
    </lineage>
</organism>
<keyword evidence="3" id="KW-1185">Reference proteome</keyword>
<reference evidence="2 3" key="1">
    <citation type="submission" date="2019-07" db="EMBL/GenBank/DDBJ databases">
        <title>Ln-dependent methylotrophs.</title>
        <authorList>
            <person name="Tani A."/>
        </authorList>
    </citation>
    <scope>NUCLEOTIDE SEQUENCE [LARGE SCALE GENOMIC DNA]</scope>
    <source>
        <strain evidence="2 3">SM12</strain>
    </source>
</reference>
<proteinExistence type="predicted"/>
<keyword evidence="2" id="KW-0808">Transferase</keyword>
<dbReference type="Pfam" id="PF00535">
    <property type="entry name" value="Glycos_transf_2"/>
    <property type="match status" value="1"/>
</dbReference>